<sequence length="176" mass="20306">MNLIFRLIRQLITSRFRPRQGVLDPAVLRMRVWPTDLDINLHLTNSRYLALMDLGRIELLLRIGVMGKVLKRRWLPVVSIATLRFRREIGPFERFTLHTRLLGWDEKWFYMEQRFETGRGVAAVGIVKGLFRGPKGNVPSQQLVALTGYDGAMVKSEILNGLDVFEQQLKALDNST</sequence>
<organism evidence="1 2">
    <name type="scientific">Sedimenticola thiotaurini</name>
    <dbReference type="NCBI Taxonomy" id="1543721"/>
    <lineage>
        <taxon>Bacteria</taxon>
        <taxon>Pseudomonadati</taxon>
        <taxon>Pseudomonadota</taxon>
        <taxon>Gammaproteobacteria</taxon>
        <taxon>Chromatiales</taxon>
        <taxon>Sedimenticolaceae</taxon>
        <taxon>Sedimenticola</taxon>
    </lineage>
</organism>
<name>A0A0F7JS84_9GAMM</name>
<dbReference type="SUPFAM" id="SSF54637">
    <property type="entry name" value="Thioesterase/thiol ester dehydrase-isomerase"/>
    <property type="match status" value="1"/>
</dbReference>
<dbReference type="Gene3D" id="3.10.129.10">
    <property type="entry name" value="Hotdog Thioesterase"/>
    <property type="match status" value="1"/>
</dbReference>
<dbReference type="KEGG" id="seds:AAY24_02095"/>
<evidence type="ECO:0008006" key="3">
    <source>
        <dbReference type="Google" id="ProtNLM"/>
    </source>
</evidence>
<gene>
    <name evidence="1" type="ORF">AAY24_02095</name>
</gene>
<dbReference type="EMBL" id="CP011412">
    <property type="protein sequence ID" value="AKH19336.1"/>
    <property type="molecule type" value="Genomic_DNA"/>
</dbReference>
<dbReference type="InterPro" id="IPR051490">
    <property type="entry name" value="THEM6_lcsJ_thioesterase"/>
</dbReference>
<keyword evidence="2" id="KW-1185">Reference proteome</keyword>
<dbReference type="Pfam" id="PF13279">
    <property type="entry name" value="4HBT_2"/>
    <property type="match status" value="1"/>
</dbReference>
<dbReference type="PANTHER" id="PTHR12475:SF4">
    <property type="entry name" value="PROTEIN THEM6"/>
    <property type="match status" value="1"/>
</dbReference>
<protein>
    <recommendedName>
        <fullName evidence="3">Thioesterase</fullName>
    </recommendedName>
</protein>
<evidence type="ECO:0000313" key="2">
    <source>
        <dbReference type="Proteomes" id="UP000034410"/>
    </source>
</evidence>
<dbReference type="OrthoDB" id="103324at2"/>
<dbReference type="CDD" id="cd00586">
    <property type="entry name" value="4HBT"/>
    <property type="match status" value="1"/>
</dbReference>
<dbReference type="RefSeq" id="WP_046858275.1">
    <property type="nucleotide sequence ID" value="NZ_CP011412.1"/>
</dbReference>
<proteinExistence type="predicted"/>
<dbReference type="PANTHER" id="PTHR12475">
    <property type="match status" value="1"/>
</dbReference>
<accession>A0A0F7JS84</accession>
<dbReference type="InterPro" id="IPR029069">
    <property type="entry name" value="HotDog_dom_sf"/>
</dbReference>
<evidence type="ECO:0000313" key="1">
    <source>
        <dbReference type="EMBL" id="AKH19336.1"/>
    </source>
</evidence>
<dbReference type="PATRIC" id="fig|1543721.4.peg.443"/>
<reference evidence="1 2" key="1">
    <citation type="journal article" date="2015" name="Genome Announc.">
        <title>Complete Genome Sequence of Sedimenticola thiotaurini Strain SIP-G1, a Polyphosphate- and Polyhydroxyalkanoate-Accumulating Sulfur-Oxidizing Gammaproteobacterium Isolated from Salt Marsh Sediments.</title>
        <authorList>
            <person name="Flood B.E."/>
            <person name="Jones D.S."/>
            <person name="Bailey J.V."/>
        </authorList>
    </citation>
    <scope>NUCLEOTIDE SEQUENCE [LARGE SCALE GENOMIC DNA]</scope>
    <source>
        <strain evidence="1 2">SIP-G1</strain>
    </source>
</reference>
<dbReference type="AlphaFoldDB" id="A0A0F7JS84"/>
<dbReference type="Proteomes" id="UP000034410">
    <property type="component" value="Chromosome"/>
</dbReference>